<keyword evidence="3" id="KW-0489">Methyltransferase</keyword>
<dbReference type="InterPro" id="IPR050447">
    <property type="entry name" value="Erg6_SMT_methyltransf"/>
</dbReference>
<sequence>MDVCINTERSFPDLKRLCHAINGLTYRVQIYGSQLAFQPEPCFSSSLGMVETHVLQLNHPWRYVTGARGHGFIAEQAERIGSRLLYEYLARCYPFGEWTTMNYGYAELGSDAHPQNLGLHDTERFALQLYRYVATLGSRRDRLTDLDVIEIGSGRGGGAAYLARTLKPKTFIALDFSQSATTLARAHHQTDTGPRYVQGDAENLVFEASGFDVAINIESAHCYLSIPRFLAEVYRVLRPGGELLFAGFASRRGGALERLQTELAESSLRLIREEDITANVVQALELDEGRKLDVLQQRVRGPFKTFARGALCDGRYGDAV</sequence>
<evidence type="ECO:0000256" key="1">
    <source>
        <dbReference type="ARBA" id="ARBA00022679"/>
    </source>
</evidence>
<evidence type="ECO:0000313" key="4">
    <source>
        <dbReference type="Proteomes" id="UP000198736"/>
    </source>
</evidence>
<dbReference type="OrthoDB" id="9805171at2"/>
<accession>A0A0S4LMP0</accession>
<dbReference type="Gene3D" id="3.40.50.150">
    <property type="entry name" value="Vaccinia Virus protein VP39"/>
    <property type="match status" value="1"/>
</dbReference>
<name>A0A0S4LMP0_9BACT</name>
<evidence type="ECO:0000259" key="2">
    <source>
        <dbReference type="Pfam" id="PF08241"/>
    </source>
</evidence>
<dbReference type="GO" id="GO:0032259">
    <property type="term" value="P:methylation"/>
    <property type="evidence" value="ECO:0007669"/>
    <property type="project" value="UniProtKB-KW"/>
</dbReference>
<dbReference type="PANTHER" id="PTHR44068:SF11">
    <property type="entry name" value="GERANYL DIPHOSPHATE 2-C-METHYLTRANSFERASE"/>
    <property type="match status" value="1"/>
</dbReference>
<dbReference type="Proteomes" id="UP000198736">
    <property type="component" value="Unassembled WGS sequence"/>
</dbReference>
<feature type="domain" description="Methyltransferase type 11" evidence="2">
    <location>
        <begin position="150"/>
        <end position="245"/>
    </location>
</feature>
<dbReference type="STRING" id="1742973.COMA2_60021"/>
<dbReference type="PANTHER" id="PTHR44068">
    <property type="entry name" value="ZGC:194242"/>
    <property type="match status" value="1"/>
</dbReference>
<dbReference type="GO" id="GO:0008757">
    <property type="term" value="F:S-adenosylmethionine-dependent methyltransferase activity"/>
    <property type="evidence" value="ECO:0007669"/>
    <property type="project" value="InterPro"/>
</dbReference>
<dbReference type="SUPFAM" id="SSF53335">
    <property type="entry name" value="S-adenosyl-L-methionine-dependent methyltransferases"/>
    <property type="match status" value="1"/>
</dbReference>
<organism evidence="3 4">
    <name type="scientific">Candidatus Nitrospira nitrificans</name>
    <dbReference type="NCBI Taxonomy" id="1742973"/>
    <lineage>
        <taxon>Bacteria</taxon>
        <taxon>Pseudomonadati</taxon>
        <taxon>Nitrospirota</taxon>
        <taxon>Nitrospiria</taxon>
        <taxon>Nitrospirales</taxon>
        <taxon>Nitrospiraceae</taxon>
        <taxon>Nitrospira</taxon>
    </lineage>
</organism>
<dbReference type="Pfam" id="PF08241">
    <property type="entry name" value="Methyltransf_11"/>
    <property type="match status" value="1"/>
</dbReference>
<protein>
    <submittedName>
        <fullName evidence="3">Methyltransferase type 11 (Modular protein)</fullName>
    </submittedName>
</protein>
<evidence type="ECO:0000313" key="3">
    <source>
        <dbReference type="EMBL" id="CUS38855.1"/>
    </source>
</evidence>
<proteinExistence type="predicted"/>
<keyword evidence="1 3" id="KW-0808">Transferase</keyword>
<dbReference type="EMBL" id="CZPZ01000033">
    <property type="protein sequence ID" value="CUS38855.1"/>
    <property type="molecule type" value="Genomic_DNA"/>
</dbReference>
<gene>
    <name evidence="3" type="ORF">COMA2_60021</name>
</gene>
<dbReference type="AlphaFoldDB" id="A0A0S4LMP0"/>
<dbReference type="CDD" id="cd02440">
    <property type="entry name" value="AdoMet_MTases"/>
    <property type="match status" value="1"/>
</dbReference>
<dbReference type="InterPro" id="IPR029063">
    <property type="entry name" value="SAM-dependent_MTases_sf"/>
</dbReference>
<dbReference type="InterPro" id="IPR013216">
    <property type="entry name" value="Methyltransf_11"/>
</dbReference>
<dbReference type="RefSeq" id="WP_139077443.1">
    <property type="nucleotide sequence ID" value="NZ_CZPZ01000033.1"/>
</dbReference>
<reference evidence="4" key="1">
    <citation type="submission" date="2015-10" db="EMBL/GenBank/DDBJ databases">
        <authorList>
            <person name="Luecker S."/>
            <person name="Luecker S."/>
        </authorList>
    </citation>
    <scope>NUCLEOTIDE SEQUENCE [LARGE SCALE GENOMIC DNA]</scope>
</reference>
<keyword evidence="4" id="KW-1185">Reference proteome</keyword>